<evidence type="ECO:0000313" key="2">
    <source>
        <dbReference type="EMBL" id="GAK32130.1"/>
    </source>
</evidence>
<name>A0A069CWE7_WEIOS</name>
<feature type="region of interest" description="Disordered" evidence="1">
    <location>
        <begin position="1"/>
        <end position="24"/>
    </location>
</feature>
<organism evidence="2 3">
    <name type="scientific">Weissella oryzae (strain DSM 25784 / JCM 18191 / LMG 30913 / SG25)</name>
    <dbReference type="NCBI Taxonomy" id="1329250"/>
    <lineage>
        <taxon>Bacteria</taxon>
        <taxon>Bacillati</taxon>
        <taxon>Bacillota</taxon>
        <taxon>Bacilli</taxon>
        <taxon>Lactobacillales</taxon>
        <taxon>Lactobacillaceae</taxon>
        <taxon>Weissella</taxon>
    </lineage>
</organism>
<dbReference type="Proteomes" id="UP000030643">
    <property type="component" value="Unassembled WGS sequence"/>
</dbReference>
<accession>A0A069CWE7</accession>
<dbReference type="AlphaFoldDB" id="A0A069CWE7"/>
<reference evidence="3" key="1">
    <citation type="journal article" date="2014" name="Genome Announc.">
        <title>Draft genome sequence of Weissella oryzae SG25T, isolated from fermented rice grains.</title>
        <authorList>
            <person name="Tanizawa Y."/>
            <person name="Fujisawa T."/>
            <person name="Mochizuki T."/>
            <person name="Kaminuma E."/>
            <person name="Suzuki Y."/>
            <person name="Nakamura Y."/>
            <person name="Tohno M."/>
        </authorList>
    </citation>
    <scope>NUCLEOTIDE SEQUENCE [LARGE SCALE GENOMIC DNA]</scope>
    <source>
        <strain evidence="3">DSM 25784 / JCM 18191 / LMG 30913 / SG25</strain>
    </source>
</reference>
<feature type="compositionally biased region" description="Basic and acidic residues" evidence="1">
    <location>
        <begin position="1"/>
        <end position="16"/>
    </location>
</feature>
<dbReference type="EMBL" id="DF820541">
    <property type="protein sequence ID" value="GAK32130.1"/>
    <property type="molecule type" value="Genomic_DNA"/>
</dbReference>
<keyword evidence="3" id="KW-1185">Reference proteome</keyword>
<evidence type="ECO:0000256" key="1">
    <source>
        <dbReference type="SAM" id="MobiDB-lite"/>
    </source>
</evidence>
<proteinExistence type="predicted"/>
<gene>
    <name evidence="2" type="ORF">WOSG25_580020</name>
</gene>
<protein>
    <submittedName>
        <fullName evidence="2">Uncharacterized protein</fullName>
    </submittedName>
</protein>
<feature type="non-terminal residue" evidence="2">
    <location>
        <position position="1"/>
    </location>
</feature>
<evidence type="ECO:0000313" key="3">
    <source>
        <dbReference type="Proteomes" id="UP000030643"/>
    </source>
</evidence>
<sequence>DEVDRLEVEVRRRMERTSTNGSRT</sequence>